<feature type="compositionally biased region" description="Basic and acidic residues" evidence="1">
    <location>
        <begin position="383"/>
        <end position="395"/>
    </location>
</feature>
<protein>
    <recommendedName>
        <fullName evidence="2">Transmembrane protein TMEM132 sixth domain-containing protein</fullName>
    </recommendedName>
</protein>
<dbReference type="Pfam" id="PF23487">
    <property type="entry name" value="Ig_TMEM132_6th"/>
    <property type="match status" value="1"/>
</dbReference>
<evidence type="ECO:0000256" key="1">
    <source>
        <dbReference type="SAM" id="MobiDB-lite"/>
    </source>
</evidence>
<gene>
    <name evidence="3" type="ORF">HPG69_010619</name>
</gene>
<evidence type="ECO:0000313" key="3">
    <source>
        <dbReference type="EMBL" id="KAF5927117.1"/>
    </source>
</evidence>
<proteinExistence type="predicted"/>
<reference evidence="3 4" key="1">
    <citation type="journal article" date="2020" name="Mol. Biol. Evol.">
        <title>Interspecific Gene Flow and the Evolution of Specialization in Black and White Rhinoceros.</title>
        <authorList>
            <person name="Moodley Y."/>
            <person name="Westbury M.V."/>
            <person name="Russo I.M."/>
            <person name="Gopalakrishnan S."/>
            <person name="Rakotoarivelo A."/>
            <person name="Olsen R.A."/>
            <person name="Prost S."/>
            <person name="Tunstall T."/>
            <person name="Ryder O.A."/>
            <person name="Dalen L."/>
            <person name="Bruford M.W."/>
        </authorList>
    </citation>
    <scope>NUCLEOTIDE SEQUENCE [LARGE SCALE GENOMIC DNA]</scope>
    <source>
        <strain evidence="3">SBR-YM</strain>
        <tissue evidence="3">Skin</tissue>
    </source>
</reference>
<dbReference type="InterPro" id="IPR055424">
    <property type="entry name" value="Ig_TMEM132_6th"/>
</dbReference>
<evidence type="ECO:0000259" key="2">
    <source>
        <dbReference type="Pfam" id="PF23487"/>
    </source>
</evidence>
<dbReference type="AlphaFoldDB" id="A0A7J7FGL9"/>
<dbReference type="Proteomes" id="UP000551758">
    <property type="component" value="Unassembled WGS sequence"/>
</dbReference>
<accession>A0A7J7FGL9</accession>
<sequence>MVIVLDDHVTIVDLGMQLMTGMSLSLQPHSVDKRAIVSMAAAQNVLQPRQQVSSWNLFSDGSMTPLNIYDPKNFFHYYTTSSWDEMMVSVQANLQSKWSVVVAEGEEQGRLIKLEVMISEPCQKTKRKSVLAMGKGNVQVKFEPNIDDHQGGTSDIEGINREYKDHLSYSTEGEGNQERAVQEWFQHGTSVGQEEATNKSTIPQSPMEGKDKKLLKSEPRGHYTPIRGVHNHDRQGAAVRGEELPSERRFQEAFHSQLLRPSDYVYEEEIKNEPINPSGPKKKRVRFTSYTTILPKDSGPYTNSILFDSDDNIKWVFQDMGLGDSQDFRDYMERLQDQKPKHGDAEAAATRKDEFKSTVVLGSSGFLLKIERNKPDSLTHVQEEKNKNKFEEEKSCGPAPPNQKDEHLQIDFCGISVPLDSGNPHQDGKRCTAVSVNLSVYGFIVMEFGDIT</sequence>
<evidence type="ECO:0000313" key="4">
    <source>
        <dbReference type="Proteomes" id="UP000551758"/>
    </source>
</evidence>
<name>A0A7J7FGL9_DICBM</name>
<feature type="compositionally biased region" description="Basic and acidic residues" evidence="1">
    <location>
        <begin position="208"/>
        <end position="221"/>
    </location>
</feature>
<feature type="compositionally biased region" description="Basic and acidic residues" evidence="1">
    <location>
        <begin position="230"/>
        <end position="246"/>
    </location>
</feature>
<feature type="region of interest" description="Disordered" evidence="1">
    <location>
        <begin position="383"/>
        <end position="403"/>
    </location>
</feature>
<feature type="region of interest" description="Disordered" evidence="1">
    <location>
        <begin position="189"/>
        <end position="246"/>
    </location>
</feature>
<dbReference type="PANTHER" id="PTHR13388">
    <property type="entry name" value="DETONATOR, ISOFORM E"/>
    <property type="match status" value="1"/>
</dbReference>
<organism evidence="3 4">
    <name type="scientific">Diceros bicornis minor</name>
    <name type="common">South-central black rhinoceros</name>
    <dbReference type="NCBI Taxonomy" id="77932"/>
    <lineage>
        <taxon>Eukaryota</taxon>
        <taxon>Metazoa</taxon>
        <taxon>Chordata</taxon>
        <taxon>Craniata</taxon>
        <taxon>Vertebrata</taxon>
        <taxon>Euteleostomi</taxon>
        <taxon>Mammalia</taxon>
        <taxon>Eutheria</taxon>
        <taxon>Laurasiatheria</taxon>
        <taxon>Perissodactyla</taxon>
        <taxon>Rhinocerotidae</taxon>
        <taxon>Diceros</taxon>
    </lineage>
</organism>
<keyword evidence="4" id="KW-1185">Reference proteome</keyword>
<dbReference type="EMBL" id="JACDTQ010000725">
    <property type="protein sequence ID" value="KAF5927117.1"/>
    <property type="molecule type" value="Genomic_DNA"/>
</dbReference>
<comment type="caution">
    <text evidence="3">The sequence shown here is derived from an EMBL/GenBank/DDBJ whole genome shotgun (WGS) entry which is preliminary data.</text>
</comment>
<feature type="domain" description="Transmembrane protein TMEM132 sixth" evidence="2">
    <location>
        <begin position="10"/>
        <end position="124"/>
    </location>
</feature>
<dbReference type="PANTHER" id="PTHR13388:SF12">
    <property type="entry name" value="TRANSMEMBRANE PROTEIN 132B"/>
    <property type="match status" value="1"/>
</dbReference>
<dbReference type="InterPro" id="IPR026307">
    <property type="entry name" value="TMEM132"/>
</dbReference>